<dbReference type="EMBL" id="CP159218">
    <property type="protein sequence ID" value="XCG65403.1"/>
    <property type="molecule type" value="Genomic_DNA"/>
</dbReference>
<dbReference type="CDD" id="cd01392">
    <property type="entry name" value="HTH_LacI"/>
    <property type="match status" value="1"/>
</dbReference>
<protein>
    <submittedName>
        <fullName evidence="6">LacI family DNA-binding transcriptional regulator</fullName>
    </submittedName>
</protein>
<dbReference type="RefSeq" id="WP_353651008.1">
    <property type="nucleotide sequence ID" value="NZ_CP159218.1"/>
</dbReference>
<evidence type="ECO:0000256" key="4">
    <source>
        <dbReference type="SAM" id="MobiDB-lite"/>
    </source>
</evidence>
<dbReference type="SMART" id="SM00354">
    <property type="entry name" value="HTH_LACI"/>
    <property type="match status" value="1"/>
</dbReference>
<sequence length="339" mass="35230">MARAARVSPATVSRALRGLPGVSDATRTQVQEAAARLGYSASPAASSLSSGRTNTIGVIAPWVTRWYFTALIDGVNSVVSPSGFDMLLFGTDTDQQVSAAKLSTMTKRVDGLVVLCLPELAHQASALAQPPKVVLVGATPPDLVTVAIDDGEVGRLAGRHLIALGHRRIGYVGMETVSPRILPVAQVRHRGLLEVMGQAGLTMDSGDVISCELSVAGGEASAEALCARADRPTAVVAVSDEIAMGLIHRLRLLGVRVPEDISVVGVDGHEMSRVFGLTTVVQPVREQGAIAVRLLMDALAGAATESVLTPVTLAVRSTTAPPSIPAGASNRTHRTGVRH</sequence>
<dbReference type="Pfam" id="PF00356">
    <property type="entry name" value="LacI"/>
    <property type="match status" value="1"/>
</dbReference>
<dbReference type="GO" id="GO:0003700">
    <property type="term" value="F:DNA-binding transcription factor activity"/>
    <property type="evidence" value="ECO:0007669"/>
    <property type="project" value="TreeGrafter"/>
</dbReference>
<dbReference type="Gene3D" id="1.10.260.40">
    <property type="entry name" value="lambda repressor-like DNA-binding domains"/>
    <property type="match status" value="1"/>
</dbReference>
<dbReference type="InterPro" id="IPR046335">
    <property type="entry name" value="LacI/GalR-like_sensor"/>
</dbReference>
<reference evidence="6" key="1">
    <citation type="submission" date="2024-05" db="EMBL/GenBank/DDBJ databases">
        <authorList>
            <person name="Cai S.Y."/>
            <person name="Jin L.M."/>
            <person name="Li H.R."/>
        </authorList>
    </citation>
    <scope>NUCLEOTIDE SEQUENCE</scope>
    <source>
        <strain evidence="6">A5-74</strain>
    </source>
</reference>
<evidence type="ECO:0000256" key="2">
    <source>
        <dbReference type="ARBA" id="ARBA00023125"/>
    </source>
</evidence>
<organism evidence="6">
    <name type="scientific">Nakamurella sp. A5-74</name>
    <dbReference type="NCBI Taxonomy" id="3158264"/>
    <lineage>
        <taxon>Bacteria</taxon>
        <taxon>Bacillati</taxon>
        <taxon>Actinomycetota</taxon>
        <taxon>Actinomycetes</taxon>
        <taxon>Nakamurellales</taxon>
        <taxon>Nakamurellaceae</taxon>
        <taxon>Nakamurella</taxon>
    </lineage>
</organism>
<gene>
    <name evidence="6" type="ORF">ABLG96_09030</name>
</gene>
<dbReference type="InterPro" id="IPR010982">
    <property type="entry name" value="Lambda_DNA-bd_dom_sf"/>
</dbReference>
<evidence type="ECO:0000256" key="1">
    <source>
        <dbReference type="ARBA" id="ARBA00023015"/>
    </source>
</evidence>
<dbReference type="InterPro" id="IPR028082">
    <property type="entry name" value="Peripla_BP_I"/>
</dbReference>
<keyword evidence="1" id="KW-0805">Transcription regulation</keyword>
<dbReference type="InterPro" id="IPR000843">
    <property type="entry name" value="HTH_LacI"/>
</dbReference>
<evidence type="ECO:0000256" key="3">
    <source>
        <dbReference type="ARBA" id="ARBA00023163"/>
    </source>
</evidence>
<name>A0AAU8DTX3_9ACTN</name>
<evidence type="ECO:0000313" key="6">
    <source>
        <dbReference type="EMBL" id="XCG65403.1"/>
    </source>
</evidence>
<dbReference type="Gene3D" id="3.40.50.2300">
    <property type="match status" value="2"/>
</dbReference>
<dbReference type="Pfam" id="PF13377">
    <property type="entry name" value="Peripla_BP_3"/>
    <property type="match status" value="1"/>
</dbReference>
<dbReference type="PANTHER" id="PTHR30146:SF109">
    <property type="entry name" value="HTH-TYPE TRANSCRIPTIONAL REGULATOR GALS"/>
    <property type="match status" value="1"/>
</dbReference>
<dbReference type="SUPFAM" id="SSF47413">
    <property type="entry name" value="lambda repressor-like DNA-binding domains"/>
    <property type="match status" value="1"/>
</dbReference>
<dbReference type="PROSITE" id="PS50932">
    <property type="entry name" value="HTH_LACI_2"/>
    <property type="match status" value="1"/>
</dbReference>
<accession>A0AAU8DTX3</accession>
<dbReference type="SUPFAM" id="SSF53822">
    <property type="entry name" value="Periplasmic binding protein-like I"/>
    <property type="match status" value="1"/>
</dbReference>
<dbReference type="AlphaFoldDB" id="A0AAU8DTX3"/>
<feature type="domain" description="HTH lacI-type" evidence="5">
    <location>
        <begin position="1"/>
        <end position="50"/>
    </location>
</feature>
<proteinExistence type="predicted"/>
<keyword evidence="2 6" id="KW-0238">DNA-binding</keyword>
<feature type="region of interest" description="Disordered" evidence="4">
    <location>
        <begin position="319"/>
        <end position="339"/>
    </location>
</feature>
<dbReference type="GO" id="GO:0000976">
    <property type="term" value="F:transcription cis-regulatory region binding"/>
    <property type="evidence" value="ECO:0007669"/>
    <property type="project" value="TreeGrafter"/>
</dbReference>
<evidence type="ECO:0000259" key="5">
    <source>
        <dbReference type="PROSITE" id="PS50932"/>
    </source>
</evidence>
<dbReference type="CDD" id="cd06267">
    <property type="entry name" value="PBP1_LacI_sugar_binding-like"/>
    <property type="match status" value="1"/>
</dbReference>
<keyword evidence="3" id="KW-0804">Transcription</keyword>
<dbReference type="PANTHER" id="PTHR30146">
    <property type="entry name" value="LACI-RELATED TRANSCRIPTIONAL REPRESSOR"/>
    <property type="match status" value="1"/>
</dbReference>